<dbReference type="EMBL" id="JAFBXF010000007">
    <property type="protein sequence ID" value="MBM2417862.1"/>
    <property type="molecule type" value="Genomic_DNA"/>
</dbReference>
<keyword evidence="4" id="KW-1185">Reference proteome</keyword>
<evidence type="ECO:0000313" key="2">
    <source>
        <dbReference type="EMBL" id="MBM2417862.1"/>
    </source>
</evidence>
<proteinExistence type="predicted"/>
<protein>
    <submittedName>
        <fullName evidence="1">Uncharacterized protein</fullName>
    </submittedName>
</protein>
<dbReference type="Proteomes" id="UP000809440">
    <property type="component" value="Unassembled WGS sequence"/>
</dbReference>
<name>A0A9Q2PB03_9RHOB</name>
<evidence type="ECO:0000313" key="4">
    <source>
        <dbReference type="Proteomes" id="UP000809440"/>
    </source>
</evidence>
<organism evidence="1 3">
    <name type="scientific">Marivita cryptomonadis</name>
    <dbReference type="NCBI Taxonomy" id="505252"/>
    <lineage>
        <taxon>Bacteria</taxon>
        <taxon>Pseudomonadati</taxon>
        <taxon>Pseudomonadota</taxon>
        <taxon>Alphaproteobacteria</taxon>
        <taxon>Rhodobacterales</taxon>
        <taxon>Roseobacteraceae</taxon>
        <taxon>Marivita</taxon>
    </lineage>
</organism>
<evidence type="ECO:0000313" key="1">
    <source>
        <dbReference type="EMBL" id="MBM2413194.1"/>
    </source>
</evidence>
<dbReference type="AlphaFoldDB" id="A0A9Q2PB03"/>
<dbReference type="Proteomes" id="UP000755667">
    <property type="component" value="Unassembled WGS sequence"/>
</dbReference>
<evidence type="ECO:0000313" key="3">
    <source>
        <dbReference type="Proteomes" id="UP000755667"/>
    </source>
</evidence>
<accession>A0A9Q2PB03</accession>
<dbReference type="EMBL" id="JAFBXE010000007">
    <property type="protein sequence ID" value="MBM2413194.1"/>
    <property type="molecule type" value="Genomic_DNA"/>
</dbReference>
<comment type="caution">
    <text evidence="1">The sequence shown here is derived from an EMBL/GenBank/DDBJ whole genome shotgun (WGS) entry which is preliminary data.</text>
</comment>
<dbReference type="RefSeq" id="WP_138487966.1">
    <property type="nucleotide sequence ID" value="NZ_JAFBWU010000007.1"/>
</dbReference>
<reference evidence="1 4" key="1">
    <citation type="submission" date="2021-01" db="EMBL/GenBank/DDBJ databases">
        <title>Diatom-associated Roseobacters Show Island Model of Population Structure.</title>
        <authorList>
            <person name="Qu L."/>
            <person name="Feng X."/>
            <person name="Chen Y."/>
            <person name="Li L."/>
            <person name="Wang X."/>
            <person name="Hu Z."/>
            <person name="Wang H."/>
            <person name="Luo H."/>
        </authorList>
    </citation>
    <scope>NUCLEOTIDE SEQUENCE</scope>
    <source>
        <strain evidence="2 4">CC28-63</strain>
        <strain evidence="1">CC28-69</strain>
    </source>
</reference>
<gene>
    <name evidence="1" type="ORF">JQX41_12825</name>
    <name evidence="2" type="ORF">JQX48_12830</name>
</gene>
<sequence>MLVSRKLLMGGGATGIEFVAASEAQITSSTSLVINKPAGVVEGDIMVAFLTINSRKTISAPAGWTTILPHSGNEGEPMVAYKVAGSSEGASYSFPSGLGNLTGSIVAYRNTIYDTVGLEATASGGVITAPSITVAAADSVLLACFSASSGTFSSPTSGLTEVISDQDATNPNIIVYSEEGIAAGATGDKSVTNGSTKAGGVLLALGPA</sequence>